<feature type="transmembrane region" description="Helical" evidence="1">
    <location>
        <begin position="158"/>
        <end position="179"/>
    </location>
</feature>
<geneLocation type="plasmid" evidence="2 3">
    <name>unnamed2</name>
</geneLocation>
<feature type="transmembrane region" description="Helical" evidence="1">
    <location>
        <begin position="47"/>
        <end position="68"/>
    </location>
</feature>
<evidence type="ECO:0000313" key="2">
    <source>
        <dbReference type="EMBL" id="QNP67839.1"/>
    </source>
</evidence>
<accession>A0A7H0I4X3</accession>
<evidence type="ECO:0000313" key="3">
    <source>
        <dbReference type="Proteomes" id="UP000516230"/>
    </source>
</evidence>
<dbReference type="EMBL" id="CP060826">
    <property type="protein sequence ID" value="QNP67839.1"/>
    <property type="molecule type" value="Genomic_DNA"/>
</dbReference>
<protein>
    <submittedName>
        <fullName evidence="2">ABC transporter permease</fullName>
    </submittedName>
</protein>
<organism evidence="2 3">
    <name type="scientific">Streptomyces genisteinicus</name>
    <dbReference type="NCBI Taxonomy" id="2768068"/>
    <lineage>
        <taxon>Bacteria</taxon>
        <taxon>Bacillati</taxon>
        <taxon>Actinomycetota</taxon>
        <taxon>Actinomycetes</taxon>
        <taxon>Kitasatosporales</taxon>
        <taxon>Streptomycetaceae</taxon>
        <taxon>Streptomyces</taxon>
    </lineage>
</organism>
<proteinExistence type="predicted"/>
<feature type="transmembrane region" description="Helical" evidence="1">
    <location>
        <begin position="218"/>
        <end position="236"/>
    </location>
</feature>
<evidence type="ECO:0000256" key="1">
    <source>
        <dbReference type="SAM" id="Phobius"/>
    </source>
</evidence>
<keyword evidence="1" id="KW-0812">Transmembrane</keyword>
<reference evidence="2 3" key="1">
    <citation type="submission" date="2020-08" db="EMBL/GenBank/DDBJ databases">
        <title>A novel species.</title>
        <authorList>
            <person name="Gao J."/>
        </authorList>
    </citation>
    <scope>NUCLEOTIDE SEQUENCE [LARGE SCALE GENOMIC DNA]</scope>
    <source>
        <strain evidence="2 3">CRPJ-33</strain>
        <plasmid evidence="2 3">unnamed2</plasmid>
    </source>
</reference>
<dbReference type="AlphaFoldDB" id="A0A7H0I4X3"/>
<feature type="transmembrane region" description="Helical" evidence="1">
    <location>
        <begin position="20"/>
        <end position="41"/>
    </location>
</feature>
<gene>
    <name evidence="2" type="ORF">IAG43_33155</name>
</gene>
<feature type="transmembrane region" description="Helical" evidence="1">
    <location>
        <begin position="130"/>
        <end position="151"/>
    </location>
</feature>
<dbReference type="KEGG" id="sgj:IAG43_33155"/>
<keyword evidence="1" id="KW-0472">Membrane</keyword>
<name>A0A7H0I4X3_9ACTN</name>
<dbReference type="RefSeq" id="WP_187744882.1">
    <property type="nucleotide sequence ID" value="NZ_CP060826.1"/>
</dbReference>
<sequence>MNTTLAYVKFEILEAVRIPAVFLGLLFMPAGGMFVFVIPTLGSDPAAATMGTASMCLFAVLIICSAQYGMGIADARMKPWGGYVRTLPGGPVPRMVSMVTLSLLMTVLGAIPLILVAALGTEATVSPGQLLLGLLALMLAVVPFALFMLAVGYAVNPYLVAMLISVTPLVLVVLGGLLADPNATDGFIATIAPYTPVRGAAELVWAAVGDYRPQTASLIAQAVWTVVLALVAYRAYRADEGRRFR</sequence>
<feature type="transmembrane region" description="Helical" evidence="1">
    <location>
        <begin position="95"/>
        <end position="118"/>
    </location>
</feature>
<keyword evidence="3" id="KW-1185">Reference proteome</keyword>
<dbReference type="Proteomes" id="UP000516230">
    <property type="component" value="Plasmid unnamed2"/>
</dbReference>
<keyword evidence="2" id="KW-0614">Plasmid</keyword>
<keyword evidence="1" id="KW-1133">Transmembrane helix</keyword>